<keyword evidence="2" id="KW-1185">Reference proteome</keyword>
<reference evidence="1" key="2">
    <citation type="submission" date="2015-06" db="UniProtKB">
        <authorList>
            <consortium name="EnsemblMetazoa"/>
        </authorList>
    </citation>
    <scope>IDENTIFICATION</scope>
</reference>
<dbReference type="AlphaFoldDB" id="T1GDT5"/>
<evidence type="ECO:0000313" key="2">
    <source>
        <dbReference type="Proteomes" id="UP000015102"/>
    </source>
</evidence>
<sequence>MVERFNRTIEKHLIKVVRDHQKDCDAFMPLFLMAYRSTIHESTFSSPVKIIFGSDLRLIVDLRFGKPEKDLTNDKSKGLDINEYLFAKKEELEPDLI</sequence>
<dbReference type="HOGENOM" id="CLU_2349068_0_0_1"/>
<accession>T1GDT5</accession>
<dbReference type="Proteomes" id="UP000015102">
    <property type="component" value="Unassembled WGS sequence"/>
</dbReference>
<reference evidence="2" key="1">
    <citation type="submission" date="2013-02" db="EMBL/GenBank/DDBJ databases">
        <authorList>
            <person name="Hughes D."/>
        </authorList>
    </citation>
    <scope>NUCLEOTIDE SEQUENCE</scope>
    <source>
        <strain>Durham</strain>
        <strain evidence="2">NC isolate 2 -- Noor lab</strain>
    </source>
</reference>
<dbReference type="STRING" id="36166.T1GDT5"/>
<dbReference type="GO" id="GO:0003676">
    <property type="term" value="F:nucleic acid binding"/>
    <property type="evidence" value="ECO:0007669"/>
    <property type="project" value="InterPro"/>
</dbReference>
<name>T1GDT5_MEGSC</name>
<dbReference type="SUPFAM" id="SSF53098">
    <property type="entry name" value="Ribonuclease H-like"/>
    <property type="match status" value="1"/>
</dbReference>
<dbReference type="EnsemblMetazoa" id="MESCA001481-RA">
    <property type="protein sequence ID" value="MESCA001481-PA"/>
    <property type="gene ID" value="MESCA001481"/>
</dbReference>
<evidence type="ECO:0008006" key="3">
    <source>
        <dbReference type="Google" id="ProtNLM"/>
    </source>
</evidence>
<protein>
    <recommendedName>
        <fullName evidence="3">Integrase catalytic domain-containing protein</fullName>
    </recommendedName>
</protein>
<dbReference type="InterPro" id="IPR012337">
    <property type="entry name" value="RNaseH-like_sf"/>
</dbReference>
<evidence type="ECO:0000313" key="1">
    <source>
        <dbReference type="EnsemblMetazoa" id="MESCA001481-PA"/>
    </source>
</evidence>
<dbReference type="InterPro" id="IPR036397">
    <property type="entry name" value="RNaseH_sf"/>
</dbReference>
<dbReference type="EMBL" id="CAQQ02171305">
    <property type="status" value="NOT_ANNOTATED_CDS"/>
    <property type="molecule type" value="Genomic_DNA"/>
</dbReference>
<organism evidence="1 2">
    <name type="scientific">Megaselia scalaris</name>
    <name type="common">Humpbacked fly</name>
    <name type="synonym">Phora scalaris</name>
    <dbReference type="NCBI Taxonomy" id="36166"/>
    <lineage>
        <taxon>Eukaryota</taxon>
        <taxon>Metazoa</taxon>
        <taxon>Ecdysozoa</taxon>
        <taxon>Arthropoda</taxon>
        <taxon>Hexapoda</taxon>
        <taxon>Insecta</taxon>
        <taxon>Pterygota</taxon>
        <taxon>Neoptera</taxon>
        <taxon>Endopterygota</taxon>
        <taxon>Diptera</taxon>
        <taxon>Brachycera</taxon>
        <taxon>Muscomorpha</taxon>
        <taxon>Platypezoidea</taxon>
        <taxon>Phoridae</taxon>
        <taxon>Megaseliini</taxon>
        <taxon>Megaselia</taxon>
    </lineage>
</organism>
<proteinExistence type="predicted"/>
<dbReference type="Gene3D" id="3.30.420.10">
    <property type="entry name" value="Ribonuclease H-like superfamily/Ribonuclease H"/>
    <property type="match status" value="1"/>
</dbReference>
<dbReference type="OMA" id="AWLETMH"/>